<accession>A0A088RR45</accession>
<gene>
    <name evidence="1" type="ORF">LPMP_230010</name>
</gene>
<reference evidence="1 2" key="1">
    <citation type="journal article" date="2015" name="Sci. Rep.">
        <title>The genome of Leishmania panamensis: insights into genomics of the L. (Viannia) subgenus.</title>
        <authorList>
            <person name="Llanes A."/>
            <person name="Restrepo C.M."/>
            <person name="Vecchio G.D."/>
            <person name="Anguizola F.J."/>
            <person name="Lleonart R."/>
        </authorList>
    </citation>
    <scope>NUCLEOTIDE SEQUENCE [LARGE SCALE GENOMIC DNA]</scope>
    <source>
        <strain evidence="1 2">MHOM/PA/94/PSC-1</strain>
    </source>
</reference>
<evidence type="ECO:0000313" key="2">
    <source>
        <dbReference type="Proteomes" id="UP000063063"/>
    </source>
</evidence>
<evidence type="ECO:0000313" key="1">
    <source>
        <dbReference type="EMBL" id="AIN98453.1"/>
    </source>
</evidence>
<dbReference type="AlphaFoldDB" id="A0A088RR45"/>
<dbReference type="VEuPathDB" id="TriTrypDB:LPMP_230010"/>
<dbReference type="RefSeq" id="XP_010699160.1">
    <property type="nucleotide sequence ID" value="XM_010700858.1"/>
</dbReference>
<organism evidence="1 2">
    <name type="scientific">Leishmania panamensis</name>
    <dbReference type="NCBI Taxonomy" id="5679"/>
    <lineage>
        <taxon>Eukaryota</taxon>
        <taxon>Discoba</taxon>
        <taxon>Euglenozoa</taxon>
        <taxon>Kinetoplastea</taxon>
        <taxon>Metakinetoplastina</taxon>
        <taxon>Trypanosomatida</taxon>
        <taxon>Trypanosomatidae</taxon>
        <taxon>Leishmaniinae</taxon>
        <taxon>Leishmania</taxon>
        <taxon>Leishmania guyanensis species complex</taxon>
    </lineage>
</organism>
<dbReference type="GeneID" id="22575205"/>
<sequence>MWNPHSYIAQAVGSKRKIINSVTLPSFYEYTTRLLLLEREEEHLRSKMAGERVVWKMSSFSFCGKDYTAHYSIEQDTEQFVQQLGTTVKDISDAVIRCRSTYADFLEQLETFRKMCKDEEADFMFADNISVDNVYTREAYLCLELSRSLPVPATVSMLLIERESFHFVIKGDLCTIPIAAMIDGDGAPVRYEGVELGSETFSTSNGFCRQCKDVNGCCFVTVISEKGMGCAAALFSAETVVSDGHVEAVLRTLTDAGAIACFSCVYNDGTVYQYEQQGIDADSAAMAAATRYDAVAHRARVIRYSRNADAMHLLIDDTKKSVPRDVAAFDSALNPPTLVATMQAFSGRPYFEVVHRVAPIGLLSGSMLLSVERDSPLYNNVLKCGDKILLFLFADQDVWKKGCPRQWLVPAKCDAFKTSSGYFSVPRCSVVSIALLFSTERSFAVGDSAVVFGSVTDATLIEKPFSVPLSLPSILFRYTPFVCKFLHRRYGPVGFVGYSFFFCSTTPLIATAMVSLNVTDIISSDADIEPTVELFFFRRDYGLFPESVYPNFTEDLPFPLHQLTGEKSSVVAGKVACRLLQMGLIVRESSVFLVLSVTRVIFDGSEVLQIA</sequence>
<dbReference type="EMBL" id="CP009392">
    <property type="protein sequence ID" value="AIN98453.1"/>
    <property type="molecule type" value="Genomic_DNA"/>
</dbReference>
<dbReference type="OrthoDB" id="262017at2759"/>
<dbReference type="eggNOG" id="ENOG502SMKJ">
    <property type="taxonomic scope" value="Eukaryota"/>
</dbReference>
<dbReference type="Proteomes" id="UP000063063">
    <property type="component" value="Chromosome 23"/>
</dbReference>
<keyword evidence="2" id="KW-1185">Reference proteome</keyword>
<proteinExistence type="predicted"/>
<dbReference type="KEGG" id="lpan:LPMP_230010"/>
<name>A0A088RR45_LEIPA</name>
<protein>
    <submittedName>
        <fullName evidence="1">Uncharacterized protein</fullName>
    </submittedName>
</protein>